<protein>
    <submittedName>
        <fullName evidence="11">Uncharacterized protein</fullName>
    </submittedName>
</protein>
<dbReference type="InterPro" id="IPR001611">
    <property type="entry name" value="Leu-rich_rpt"/>
</dbReference>
<evidence type="ECO:0000256" key="2">
    <source>
        <dbReference type="ARBA" id="ARBA00022475"/>
    </source>
</evidence>
<keyword evidence="9" id="KW-0325">Glycoprotein</keyword>
<evidence type="ECO:0000256" key="7">
    <source>
        <dbReference type="ARBA" id="ARBA00022989"/>
    </source>
</evidence>
<comment type="caution">
    <text evidence="11">The sequence shown here is derived from an EMBL/GenBank/DDBJ whole genome shotgun (WGS) entry which is preliminary data.</text>
</comment>
<dbReference type="VEuPathDB" id="VectorBase:LOC119159453"/>
<evidence type="ECO:0000256" key="6">
    <source>
        <dbReference type="ARBA" id="ARBA00022737"/>
    </source>
</evidence>
<feature type="transmembrane region" description="Helical" evidence="10">
    <location>
        <begin position="490"/>
        <end position="512"/>
    </location>
</feature>
<proteinExistence type="predicted"/>
<dbReference type="FunFam" id="3.80.10.10:FF:001438">
    <property type="entry name" value="Uncharacterized protein"/>
    <property type="match status" value="1"/>
</dbReference>
<evidence type="ECO:0000256" key="4">
    <source>
        <dbReference type="ARBA" id="ARBA00022692"/>
    </source>
</evidence>
<keyword evidence="5" id="KW-0732">Signal</keyword>
<dbReference type="EMBL" id="JABSTU010000001">
    <property type="protein sequence ID" value="KAH8041773.1"/>
    <property type="molecule type" value="Genomic_DNA"/>
</dbReference>
<evidence type="ECO:0000256" key="10">
    <source>
        <dbReference type="SAM" id="Phobius"/>
    </source>
</evidence>
<reference evidence="11" key="1">
    <citation type="journal article" date="2020" name="Cell">
        <title>Large-Scale Comparative Analyses of Tick Genomes Elucidate Their Genetic Diversity and Vector Capacities.</title>
        <authorList>
            <consortium name="Tick Genome and Microbiome Consortium (TIGMIC)"/>
            <person name="Jia N."/>
            <person name="Wang J."/>
            <person name="Shi W."/>
            <person name="Du L."/>
            <person name="Sun Y."/>
            <person name="Zhan W."/>
            <person name="Jiang J.F."/>
            <person name="Wang Q."/>
            <person name="Zhang B."/>
            <person name="Ji P."/>
            <person name="Bell-Sakyi L."/>
            <person name="Cui X.M."/>
            <person name="Yuan T.T."/>
            <person name="Jiang B.G."/>
            <person name="Yang W.F."/>
            <person name="Lam T.T."/>
            <person name="Chang Q.C."/>
            <person name="Ding S.J."/>
            <person name="Wang X.J."/>
            <person name="Zhu J.G."/>
            <person name="Ruan X.D."/>
            <person name="Zhao L."/>
            <person name="Wei J.T."/>
            <person name="Ye R.Z."/>
            <person name="Que T.C."/>
            <person name="Du C.H."/>
            <person name="Zhou Y.H."/>
            <person name="Cheng J.X."/>
            <person name="Dai P.F."/>
            <person name="Guo W.B."/>
            <person name="Han X.H."/>
            <person name="Huang E.J."/>
            <person name="Li L.F."/>
            <person name="Wei W."/>
            <person name="Gao Y.C."/>
            <person name="Liu J.Z."/>
            <person name="Shao H.Z."/>
            <person name="Wang X."/>
            <person name="Wang C.C."/>
            <person name="Yang T.C."/>
            <person name="Huo Q.B."/>
            <person name="Li W."/>
            <person name="Chen H.Y."/>
            <person name="Chen S.E."/>
            <person name="Zhou L.G."/>
            <person name="Ni X.B."/>
            <person name="Tian J.H."/>
            <person name="Sheng Y."/>
            <person name="Liu T."/>
            <person name="Pan Y.S."/>
            <person name="Xia L.Y."/>
            <person name="Li J."/>
            <person name="Zhao F."/>
            <person name="Cao W.C."/>
        </authorList>
    </citation>
    <scope>NUCLEOTIDE SEQUENCE</scope>
    <source>
        <strain evidence="11">Rmic-2018</strain>
    </source>
</reference>
<comment type="subcellular location">
    <subcellularLocation>
        <location evidence="1">Cell membrane</location>
    </subcellularLocation>
</comment>
<reference evidence="11" key="2">
    <citation type="submission" date="2021-09" db="EMBL/GenBank/DDBJ databases">
        <authorList>
            <person name="Jia N."/>
            <person name="Wang J."/>
            <person name="Shi W."/>
            <person name="Du L."/>
            <person name="Sun Y."/>
            <person name="Zhan W."/>
            <person name="Jiang J."/>
            <person name="Wang Q."/>
            <person name="Zhang B."/>
            <person name="Ji P."/>
            <person name="Sakyi L.B."/>
            <person name="Cui X."/>
            <person name="Yuan T."/>
            <person name="Jiang B."/>
            <person name="Yang W."/>
            <person name="Lam T.T.-Y."/>
            <person name="Chang Q."/>
            <person name="Ding S."/>
            <person name="Wang X."/>
            <person name="Zhu J."/>
            <person name="Ruan X."/>
            <person name="Zhao L."/>
            <person name="Wei J."/>
            <person name="Que T."/>
            <person name="Du C."/>
            <person name="Cheng J."/>
            <person name="Dai P."/>
            <person name="Han X."/>
            <person name="Huang E."/>
            <person name="Gao Y."/>
            <person name="Liu J."/>
            <person name="Shao H."/>
            <person name="Ye R."/>
            <person name="Li L."/>
            <person name="Wei W."/>
            <person name="Wang X."/>
            <person name="Wang C."/>
            <person name="Huo Q."/>
            <person name="Li W."/>
            <person name="Guo W."/>
            <person name="Chen H."/>
            <person name="Chen S."/>
            <person name="Zhou L."/>
            <person name="Zhou L."/>
            <person name="Ni X."/>
            <person name="Tian J."/>
            <person name="Zhou Y."/>
            <person name="Sheng Y."/>
            <person name="Liu T."/>
            <person name="Pan Y."/>
            <person name="Xia L."/>
            <person name="Li J."/>
            <person name="Zhao F."/>
            <person name="Cao W."/>
        </authorList>
    </citation>
    <scope>NUCLEOTIDE SEQUENCE</scope>
    <source>
        <strain evidence="11">Rmic-2018</strain>
        <tissue evidence="11">Larvae</tissue>
    </source>
</reference>
<dbReference type="GO" id="GO:0042995">
    <property type="term" value="C:cell projection"/>
    <property type="evidence" value="ECO:0007669"/>
    <property type="project" value="UniProtKB-SubCell"/>
</dbReference>
<dbReference type="Pfam" id="PF13855">
    <property type="entry name" value="LRR_8"/>
    <property type="match status" value="2"/>
</dbReference>
<evidence type="ECO:0000313" key="11">
    <source>
        <dbReference type="EMBL" id="KAH8041773.1"/>
    </source>
</evidence>
<evidence type="ECO:0000256" key="3">
    <source>
        <dbReference type="ARBA" id="ARBA00022614"/>
    </source>
</evidence>
<dbReference type="GO" id="GO:0098552">
    <property type="term" value="C:side of membrane"/>
    <property type="evidence" value="ECO:0007669"/>
    <property type="project" value="UniProtKB-KW"/>
</dbReference>
<keyword evidence="3" id="KW-0433">Leucine-rich repeat</keyword>
<evidence type="ECO:0000256" key="5">
    <source>
        <dbReference type="ARBA" id="ARBA00022729"/>
    </source>
</evidence>
<dbReference type="InterPro" id="IPR003591">
    <property type="entry name" value="Leu-rich_rpt_typical-subtyp"/>
</dbReference>
<dbReference type="PANTHER" id="PTHR24369">
    <property type="entry name" value="ANTIGEN BSP, PUTATIVE-RELATED"/>
    <property type="match status" value="1"/>
</dbReference>
<dbReference type="InterPro" id="IPR050541">
    <property type="entry name" value="LRR_TM_domain-containing"/>
</dbReference>
<gene>
    <name evidence="11" type="ORF">HPB51_017895</name>
</gene>
<evidence type="ECO:0000313" key="12">
    <source>
        <dbReference type="Proteomes" id="UP000821866"/>
    </source>
</evidence>
<dbReference type="SMART" id="SM00369">
    <property type="entry name" value="LRR_TYP"/>
    <property type="match status" value="10"/>
</dbReference>
<dbReference type="Proteomes" id="UP000821866">
    <property type="component" value="Chromosome 1"/>
</dbReference>
<keyword evidence="2" id="KW-1003">Cell membrane</keyword>
<dbReference type="PANTHER" id="PTHR24369:SF196">
    <property type="entry name" value="RETICULON 4 RECEPTOR LIKE 1"/>
    <property type="match status" value="1"/>
</dbReference>
<evidence type="ECO:0000256" key="1">
    <source>
        <dbReference type="ARBA" id="ARBA00004236"/>
    </source>
</evidence>
<dbReference type="GO" id="GO:0045121">
    <property type="term" value="C:membrane raft"/>
    <property type="evidence" value="ECO:0007669"/>
    <property type="project" value="UniProtKB-SubCell"/>
</dbReference>
<dbReference type="PROSITE" id="PS51450">
    <property type="entry name" value="LRR"/>
    <property type="match status" value="2"/>
</dbReference>
<keyword evidence="12" id="KW-1185">Reference proteome</keyword>
<dbReference type="InterPro" id="IPR032675">
    <property type="entry name" value="LRR_dom_sf"/>
</dbReference>
<organism evidence="11 12">
    <name type="scientific">Rhipicephalus microplus</name>
    <name type="common">Cattle tick</name>
    <name type="synonym">Boophilus microplus</name>
    <dbReference type="NCBI Taxonomy" id="6941"/>
    <lineage>
        <taxon>Eukaryota</taxon>
        <taxon>Metazoa</taxon>
        <taxon>Ecdysozoa</taxon>
        <taxon>Arthropoda</taxon>
        <taxon>Chelicerata</taxon>
        <taxon>Arachnida</taxon>
        <taxon>Acari</taxon>
        <taxon>Parasitiformes</taxon>
        <taxon>Ixodida</taxon>
        <taxon>Ixodoidea</taxon>
        <taxon>Ixodidae</taxon>
        <taxon>Rhipicephalinae</taxon>
        <taxon>Rhipicephalus</taxon>
        <taxon>Boophilus</taxon>
    </lineage>
</organism>
<keyword evidence="8 10" id="KW-0472">Membrane</keyword>
<dbReference type="AlphaFoldDB" id="A0A9J6F6C3"/>
<keyword evidence="4 10" id="KW-0812">Transmembrane</keyword>
<name>A0A9J6F6C3_RHIMP</name>
<evidence type="ECO:0000256" key="8">
    <source>
        <dbReference type="ARBA" id="ARBA00023136"/>
    </source>
</evidence>
<accession>A0A9J6F6C3</accession>
<dbReference type="SUPFAM" id="SSF52058">
    <property type="entry name" value="L domain-like"/>
    <property type="match status" value="1"/>
</dbReference>
<keyword evidence="6" id="KW-0677">Repeat</keyword>
<sequence>MGTVTSTPPRQTFTTFFVQLSRRTRTVTLPGDSRQSVSTPPAMPGCLGVAKTRLRLLRLLFLASWTCMAAHAMCPSRCVCDDENLRVVCDSAYLEVVPITLNPNLRELSLLNNHIKSGVSSFSVYGNLRYLDVSHNQLVSLGKENFHSHKYLVVLVLARNMISQLDNTTFKGLDELQTLLLNENYIDSIPAGVFAPLKKLEKLDLSQNRLVRVTEQAFQGLTKLKTLLLRDNKFVTIPSQAFAPLSFLLNLDLGLNMFSNIPEEAFVALKQLEELSLDGCGVKTVQNGAFRQLSALRQLKLHDNELEEVPTATFQDITRLEVLNLGQNKFPRLRPRAFEYLKYLRTLEVSGSAALRCIDRGAFAENTDLQIIRMTHNINFRCIEPGAFSGLAGLKHLILRGNGFTTFDESLLEWYELQELDLRDNPLVCNCTVLWLWHMCSDRNTTNSPLTPETALIRCGGGPPAVKDKLLRDIGSADLGCYDAVLRRQIIIGVVAAAAILFALIVALGFRFRERVAGVLKNKWGNGTKEPQYHKTHGEDDNSMCQVAHQPLKLIPVTEL</sequence>
<dbReference type="Pfam" id="PF00560">
    <property type="entry name" value="LRR_1"/>
    <property type="match status" value="1"/>
</dbReference>
<dbReference type="Gene3D" id="3.80.10.10">
    <property type="entry name" value="Ribonuclease Inhibitor"/>
    <property type="match status" value="2"/>
</dbReference>
<dbReference type="GO" id="GO:0043204">
    <property type="term" value="C:perikaryon"/>
    <property type="evidence" value="ECO:0007669"/>
    <property type="project" value="UniProtKB-SubCell"/>
</dbReference>
<dbReference type="GO" id="GO:0005886">
    <property type="term" value="C:plasma membrane"/>
    <property type="evidence" value="ECO:0007669"/>
    <property type="project" value="UniProtKB-SubCell"/>
</dbReference>
<evidence type="ECO:0000256" key="9">
    <source>
        <dbReference type="ARBA" id="ARBA00023180"/>
    </source>
</evidence>
<dbReference type="PRINTS" id="PR00019">
    <property type="entry name" value="LEURICHRPT"/>
</dbReference>
<dbReference type="FunFam" id="3.80.10.10:FF:000611">
    <property type="entry name" value="Capricious, isoform E"/>
    <property type="match status" value="1"/>
</dbReference>
<keyword evidence="7 10" id="KW-1133">Transmembrane helix</keyword>